<protein>
    <submittedName>
        <fullName evidence="1">Uncharacterized protein</fullName>
    </submittedName>
</protein>
<dbReference type="EMBL" id="JOJR01000438">
    <property type="protein sequence ID" value="RCN37836.1"/>
    <property type="molecule type" value="Genomic_DNA"/>
</dbReference>
<reference evidence="1 2" key="1">
    <citation type="submission" date="2014-10" db="EMBL/GenBank/DDBJ databases">
        <title>Draft genome of the hookworm Ancylostoma caninum.</title>
        <authorList>
            <person name="Mitreva M."/>
        </authorList>
    </citation>
    <scope>NUCLEOTIDE SEQUENCE [LARGE SCALE GENOMIC DNA]</scope>
    <source>
        <strain evidence="1 2">Baltimore</strain>
    </source>
</reference>
<dbReference type="Proteomes" id="UP000252519">
    <property type="component" value="Unassembled WGS sequence"/>
</dbReference>
<accession>A0A368G071</accession>
<gene>
    <name evidence="1" type="ORF">ANCCAN_16251</name>
</gene>
<keyword evidence="2" id="KW-1185">Reference proteome</keyword>
<organism evidence="1 2">
    <name type="scientific">Ancylostoma caninum</name>
    <name type="common">Dog hookworm</name>
    <dbReference type="NCBI Taxonomy" id="29170"/>
    <lineage>
        <taxon>Eukaryota</taxon>
        <taxon>Metazoa</taxon>
        <taxon>Ecdysozoa</taxon>
        <taxon>Nematoda</taxon>
        <taxon>Chromadorea</taxon>
        <taxon>Rhabditida</taxon>
        <taxon>Rhabditina</taxon>
        <taxon>Rhabditomorpha</taxon>
        <taxon>Strongyloidea</taxon>
        <taxon>Ancylostomatidae</taxon>
        <taxon>Ancylostomatinae</taxon>
        <taxon>Ancylostoma</taxon>
    </lineage>
</organism>
<comment type="caution">
    <text evidence="1">The sequence shown here is derived from an EMBL/GenBank/DDBJ whole genome shotgun (WGS) entry which is preliminary data.</text>
</comment>
<evidence type="ECO:0000313" key="1">
    <source>
        <dbReference type="EMBL" id="RCN37836.1"/>
    </source>
</evidence>
<evidence type="ECO:0000313" key="2">
    <source>
        <dbReference type="Proteomes" id="UP000252519"/>
    </source>
</evidence>
<proteinExistence type="predicted"/>
<sequence length="51" mass="5618">MVVSDLFGFSFLCCQRLYLYSTWDMATCSSLSIVSVDGQKELCITKQGGGE</sequence>
<dbReference type="AlphaFoldDB" id="A0A368G071"/>
<name>A0A368G071_ANCCA</name>